<dbReference type="GO" id="GO:0009423">
    <property type="term" value="P:chorismate biosynthetic process"/>
    <property type="evidence" value="ECO:0007669"/>
    <property type="project" value="UniProtKB-UniRule"/>
</dbReference>
<comment type="subunit">
    <text evidence="3">Monomer.</text>
</comment>
<comment type="cofactor">
    <cofactor evidence="3">
        <name>Mg(2+)</name>
        <dbReference type="ChEBI" id="CHEBI:18420"/>
    </cofactor>
    <text evidence="3">Binds 1 Mg(2+) ion per subunit.</text>
</comment>
<evidence type="ECO:0000259" key="5">
    <source>
        <dbReference type="Pfam" id="PF18317"/>
    </source>
</evidence>
<comment type="similarity">
    <text evidence="3">Belongs to the shikimate kinase family.</text>
</comment>
<feature type="binding site" evidence="3">
    <location>
        <position position="266"/>
    </location>
    <ligand>
        <name>Mg(2+)</name>
        <dbReference type="ChEBI" id="CHEBI:18420"/>
    </ligand>
</feature>
<dbReference type="GO" id="GO:0009073">
    <property type="term" value="P:aromatic amino acid family biosynthetic process"/>
    <property type="evidence" value="ECO:0007669"/>
    <property type="project" value="UniProtKB-KW"/>
</dbReference>
<evidence type="ECO:0000259" key="4">
    <source>
        <dbReference type="Pfam" id="PF08501"/>
    </source>
</evidence>
<keyword evidence="3" id="KW-0067">ATP-binding</keyword>
<keyword evidence="3" id="KW-0963">Cytoplasm</keyword>
<evidence type="ECO:0000313" key="7">
    <source>
        <dbReference type="Proteomes" id="UP001286174"/>
    </source>
</evidence>
<dbReference type="CDD" id="cd00464">
    <property type="entry name" value="SK"/>
    <property type="match status" value="1"/>
</dbReference>
<dbReference type="Gene3D" id="3.40.50.10860">
    <property type="entry name" value="Leucine Dehydrogenase, chain A, domain 1"/>
    <property type="match status" value="1"/>
</dbReference>
<name>A0AB35TZ29_9FIRM</name>
<comment type="pathway">
    <text evidence="1">Metabolic intermediate biosynthesis; chorismate biosynthesis; chorismate from D-erythrose 4-phosphate and phosphoenolpyruvate: step 4/7.</text>
</comment>
<dbReference type="HAMAP" id="MF_00109">
    <property type="entry name" value="Shikimate_kinase"/>
    <property type="match status" value="1"/>
</dbReference>
<dbReference type="GO" id="GO:0005524">
    <property type="term" value="F:ATP binding"/>
    <property type="evidence" value="ECO:0007669"/>
    <property type="project" value="UniProtKB-UniRule"/>
</dbReference>
<keyword evidence="2 3" id="KW-0057">Aromatic amino acid biosynthesis</keyword>
<keyword evidence="3" id="KW-0460">Magnesium</keyword>
<dbReference type="GO" id="GO:0004764">
    <property type="term" value="F:shikimate 3-dehydrogenase (NADP+) activity"/>
    <property type="evidence" value="ECO:0007669"/>
    <property type="project" value="InterPro"/>
</dbReference>
<keyword evidence="3" id="KW-0028">Amino-acid biosynthesis</keyword>
<feature type="binding site" evidence="3">
    <location>
        <position position="284"/>
    </location>
    <ligand>
        <name>substrate</name>
    </ligand>
</feature>
<dbReference type="InterPro" id="IPR022893">
    <property type="entry name" value="Shikimate_DH_fam"/>
</dbReference>
<keyword evidence="7" id="KW-1185">Reference proteome</keyword>
<dbReference type="PANTHER" id="PTHR21089:SF1">
    <property type="entry name" value="BIFUNCTIONAL 3-DEHYDROQUINATE DEHYDRATASE_SHIKIMATE DEHYDROGENASE, CHLOROPLASTIC"/>
    <property type="match status" value="1"/>
</dbReference>
<comment type="caution">
    <text evidence="6">The sequence shown here is derived from an EMBL/GenBank/DDBJ whole genome shotgun (WGS) entry which is preliminary data.</text>
</comment>
<keyword evidence="3" id="KW-0547">Nucleotide-binding</keyword>
<dbReference type="RefSeq" id="WP_370595207.1">
    <property type="nucleotide sequence ID" value="NZ_JALBUR010000001.1"/>
</dbReference>
<dbReference type="Pfam" id="PF18317">
    <property type="entry name" value="SDH_C"/>
    <property type="match status" value="1"/>
</dbReference>
<comment type="subcellular location">
    <subcellularLocation>
        <location evidence="3">Cytoplasm</location>
    </subcellularLocation>
</comment>
<keyword evidence="3" id="KW-0418">Kinase</keyword>
<keyword evidence="3" id="KW-0479">Metal-binding</keyword>
<dbReference type="Pfam" id="PF08501">
    <property type="entry name" value="Shikimate_dh_N"/>
    <property type="match status" value="1"/>
</dbReference>
<keyword evidence="3" id="KW-0808">Transferase</keyword>
<dbReference type="Gene3D" id="3.40.50.300">
    <property type="entry name" value="P-loop containing nucleotide triphosphate hydrolases"/>
    <property type="match status" value="1"/>
</dbReference>
<dbReference type="Gene3D" id="3.40.50.720">
    <property type="entry name" value="NAD(P)-binding Rossmann-like Domain"/>
    <property type="match status" value="1"/>
</dbReference>
<dbReference type="PANTHER" id="PTHR21089">
    <property type="entry name" value="SHIKIMATE DEHYDROGENASE"/>
    <property type="match status" value="1"/>
</dbReference>
<dbReference type="SUPFAM" id="SSF51735">
    <property type="entry name" value="NAD(P)-binding Rossmann-fold domains"/>
    <property type="match status" value="1"/>
</dbReference>
<reference evidence="6 7" key="1">
    <citation type="submission" date="2022-03" db="EMBL/GenBank/DDBJ databases">
        <title>Novel taxa within the pig intestine.</title>
        <authorList>
            <person name="Wylensek D."/>
            <person name="Bishof K."/>
            <person name="Afrizal A."/>
            <person name="Clavel T."/>
        </authorList>
    </citation>
    <scope>NUCLEOTIDE SEQUENCE [LARGE SCALE GENOMIC DNA]</scope>
    <source>
        <strain evidence="6 7">CLA-KB-P133</strain>
    </source>
</reference>
<evidence type="ECO:0000313" key="6">
    <source>
        <dbReference type="EMBL" id="MDX8418493.1"/>
    </source>
</evidence>
<dbReference type="CDD" id="cd01065">
    <property type="entry name" value="NAD_bind_Shikimate_DH"/>
    <property type="match status" value="1"/>
</dbReference>
<dbReference type="GO" id="GO:0008652">
    <property type="term" value="P:amino acid biosynthetic process"/>
    <property type="evidence" value="ECO:0007669"/>
    <property type="project" value="UniProtKB-KW"/>
</dbReference>
<feature type="binding site" evidence="3">
    <location>
        <position position="362"/>
    </location>
    <ligand>
        <name>ATP</name>
        <dbReference type="ChEBI" id="CHEBI:30616"/>
    </ligand>
</feature>
<dbReference type="GO" id="GO:0004765">
    <property type="term" value="F:shikimate kinase activity"/>
    <property type="evidence" value="ECO:0007669"/>
    <property type="project" value="UniProtKB-UniRule"/>
</dbReference>
<proteinExistence type="inferred from homology"/>
<dbReference type="EMBL" id="JALBUR010000001">
    <property type="protein sequence ID" value="MDX8418493.1"/>
    <property type="molecule type" value="Genomic_DNA"/>
</dbReference>
<dbReference type="SUPFAM" id="SSF52540">
    <property type="entry name" value="P-loop containing nucleoside triphosphate hydrolases"/>
    <property type="match status" value="1"/>
</dbReference>
<comment type="caution">
    <text evidence="3">Lacks conserved residue(s) required for the propagation of feature annotation.</text>
</comment>
<protein>
    <recommendedName>
        <fullName evidence="3">Shikimate kinase</fullName>
        <shortName evidence="3">SK</shortName>
        <ecNumber evidence="3">2.7.1.71</ecNumber>
    </recommendedName>
</protein>
<dbReference type="InterPro" id="IPR000623">
    <property type="entry name" value="Shikimate_kinase/TSH1"/>
</dbReference>
<feature type="binding site" evidence="3">
    <location>
        <position position="330"/>
    </location>
    <ligand>
        <name>substrate</name>
    </ligand>
</feature>
<dbReference type="EC" id="2.7.1.71" evidence="3"/>
<feature type="binding site" evidence="3">
    <location>
        <begin position="262"/>
        <end position="267"/>
    </location>
    <ligand>
        <name>ATP</name>
        <dbReference type="ChEBI" id="CHEBI:30616"/>
    </ligand>
</feature>
<evidence type="ECO:0000256" key="3">
    <source>
        <dbReference type="HAMAP-Rule" id="MF_00109"/>
    </source>
</evidence>
<dbReference type="InterPro" id="IPR036291">
    <property type="entry name" value="NAD(P)-bd_dom_sf"/>
</dbReference>
<organism evidence="6 7">
    <name type="scientific">Grylomicrobium aquisgranensis</name>
    <dbReference type="NCBI Taxonomy" id="2926318"/>
    <lineage>
        <taxon>Bacteria</taxon>
        <taxon>Bacillati</taxon>
        <taxon>Bacillota</taxon>
        <taxon>Erysipelotrichia</taxon>
        <taxon>Erysipelotrichales</taxon>
        <taxon>Erysipelotrichaceae</taxon>
        <taxon>Grylomicrobium</taxon>
    </lineage>
</organism>
<evidence type="ECO:0000256" key="1">
    <source>
        <dbReference type="ARBA" id="ARBA00004871"/>
    </source>
</evidence>
<dbReference type="InterPro" id="IPR031322">
    <property type="entry name" value="Shikimate/glucono_kinase"/>
</dbReference>
<gene>
    <name evidence="3" type="primary">aroK</name>
    <name evidence="6" type="ORF">MOZ60_00110</name>
</gene>
<feature type="domain" description="Shikimate dehydrogenase substrate binding N-terminal" evidence="4">
    <location>
        <begin position="5"/>
        <end position="79"/>
    </location>
</feature>
<feature type="binding site" evidence="3">
    <location>
        <position position="308"/>
    </location>
    <ligand>
        <name>substrate</name>
    </ligand>
</feature>
<dbReference type="GO" id="GO:0019632">
    <property type="term" value="P:shikimate metabolic process"/>
    <property type="evidence" value="ECO:0007669"/>
    <property type="project" value="TreeGrafter"/>
</dbReference>
<dbReference type="GO" id="GO:0005737">
    <property type="term" value="C:cytoplasm"/>
    <property type="evidence" value="ECO:0007669"/>
    <property type="project" value="UniProtKB-SubCell"/>
</dbReference>
<comment type="function">
    <text evidence="3">Catalyzes the specific phosphorylation of the 3-hydroxyl group of shikimic acid using ATP as a cosubstrate.</text>
</comment>
<comment type="catalytic activity">
    <reaction evidence="3">
        <text>shikimate + ATP = 3-phosphoshikimate + ADP + H(+)</text>
        <dbReference type="Rhea" id="RHEA:13121"/>
        <dbReference type="ChEBI" id="CHEBI:15378"/>
        <dbReference type="ChEBI" id="CHEBI:30616"/>
        <dbReference type="ChEBI" id="CHEBI:36208"/>
        <dbReference type="ChEBI" id="CHEBI:145989"/>
        <dbReference type="ChEBI" id="CHEBI:456216"/>
        <dbReference type="EC" id="2.7.1.71"/>
    </reaction>
</comment>
<dbReference type="InterPro" id="IPR027417">
    <property type="entry name" value="P-loop_NTPase"/>
</dbReference>
<evidence type="ECO:0000256" key="2">
    <source>
        <dbReference type="ARBA" id="ARBA00023141"/>
    </source>
</evidence>
<comment type="pathway">
    <text evidence="3">Metabolic intermediate biosynthesis; chorismate biosynthesis; chorismate from D-erythrose 4-phosphate and phosphoenolpyruvate: step 5/7.</text>
</comment>
<dbReference type="InterPro" id="IPR041121">
    <property type="entry name" value="SDH_C"/>
</dbReference>
<dbReference type="AlphaFoldDB" id="A0AB35TZ29"/>
<dbReference type="SUPFAM" id="SSF53223">
    <property type="entry name" value="Aminoacid dehydrogenase-like, N-terminal domain"/>
    <property type="match status" value="1"/>
</dbReference>
<dbReference type="Proteomes" id="UP001286174">
    <property type="component" value="Unassembled WGS sequence"/>
</dbReference>
<feature type="domain" description="SDH C-terminal" evidence="5">
    <location>
        <begin position="216"/>
        <end position="241"/>
    </location>
</feature>
<dbReference type="PRINTS" id="PR01100">
    <property type="entry name" value="SHIKIMTKNASE"/>
</dbReference>
<dbReference type="InterPro" id="IPR013708">
    <property type="entry name" value="Shikimate_DH-bd_N"/>
</dbReference>
<sequence length="411" mass="45514">MKLGLIGKTLGHSWSWQIHDMLIHEHYQNWELSEDEVIPFLEKKDFTGINVTIPYKEKVMTVLDEISPTAEKIGAVNCIINRDGRLYGYNTDCDGFMELVKTAGMHMEGKHAAVLGSGGAAKAVMAGVSQLGGIPVMVSRHPHDDMISYQQMYAMQNRFSFLVNATPVGMFPHMDETPADLDVFEHLEGVVDVVANPLRTKLCFQASCKGMPSTGGLGMLVYQAAAADALFTGQKVPQERIDACLGTLLKERRNIVLIGMPTSGKSSVAQMLGKQSGQQVYDMDTLLEQQFGTSIRTCFETHGEAYFRAKETRLARELASKEGVIISCGGGIIKNPENMQVLSQHGVVVWLQRNSLFPSSDRPLSADEASLKKLYEQRRGLYEMYSDIQVENNGTLEDTAEQILKKIGERK</sequence>
<dbReference type="Pfam" id="PF01202">
    <property type="entry name" value="SKI"/>
    <property type="match status" value="1"/>
</dbReference>
<dbReference type="InterPro" id="IPR046346">
    <property type="entry name" value="Aminoacid_DH-like_N_sf"/>
</dbReference>
<accession>A0AB35TZ29</accession>
<feature type="binding site" evidence="3">
    <location>
        <position position="378"/>
    </location>
    <ligand>
        <name>substrate</name>
    </ligand>
</feature>
<dbReference type="GO" id="GO:0000287">
    <property type="term" value="F:magnesium ion binding"/>
    <property type="evidence" value="ECO:0007669"/>
    <property type="project" value="UniProtKB-UniRule"/>
</dbReference>